<accession>A0A6S7H6N5</accession>
<keyword evidence="4" id="KW-1185">Reference proteome</keyword>
<evidence type="ECO:0000256" key="2">
    <source>
        <dbReference type="SAM" id="Phobius"/>
    </source>
</evidence>
<feature type="region of interest" description="Disordered" evidence="1">
    <location>
        <begin position="1"/>
        <end position="28"/>
    </location>
</feature>
<gene>
    <name evidence="3" type="ORF">PACLA_8A067035</name>
</gene>
<dbReference type="AlphaFoldDB" id="A0A6S7H6N5"/>
<dbReference type="Proteomes" id="UP001152795">
    <property type="component" value="Unassembled WGS sequence"/>
</dbReference>
<keyword evidence="2" id="KW-0812">Transmembrane</keyword>
<comment type="caution">
    <text evidence="3">The sequence shown here is derived from an EMBL/GenBank/DDBJ whole genome shotgun (WGS) entry which is preliminary data.</text>
</comment>
<evidence type="ECO:0000313" key="3">
    <source>
        <dbReference type="EMBL" id="CAB3999696.1"/>
    </source>
</evidence>
<protein>
    <submittedName>
        <fullName evidence="3">Uncharacterized protein</fullName>
    </submittedName>
</protein>
<feature type="compositionally biased region" description="Low complexity" evidence="1">
    <location>
        <begin position="8"/>
        <end position="18"/>
    </location>
</feature>
<organism evidence="3 4">
    <name type="scientific">Paramuricea clavata</name>
    <name type="common">Red gorgonian</name>
    <name type="synonym">Violescent sea-whip</name>
    <dbReference type="NCBI Taxonomy" id="317549"/>
    <lineage>
        <taxon>Eukaryota</taxon>
        <taxon>Metazoa</taxon>
        <taxon>Cnidaria</taxon>
        <taxon>Anthozoa</taxon>
        <taxon>Octocorallia</taxon>
        <taxon>Malacalcyonacea</taxon>
        <taxon>Plexauridae</taxon>
        <taxon>Paramuricea</taxon>
    </lineage>
</organism>
<feature type="transmembrane region" description="Helical" evidence="2">
    <location>
        <begin position="78"/>
        <end position="95"/>
    </location>
</feature>
<dbReference type="EMBL" id="CACRXK020003653">
    <property type="protein sequence ID" value="CAB3999696.1"/>
    <property type="molecule type" value="Genomic_DNA"/>
</dbReference>
<feature type="region of interest" description="Disordered" evidence="1">
    <location>
        <begin position="102"/>
        <end position="124"/>
    </location>
</feature>
<keyword evidence="2" id="KW-1133">Transmembrane helix</keyword>
<name>A0A6S7H6N5_PARCT</name>
<evidence type="ECO:0000256" key="1">
    <source>
        <dbReference type="SAM" id="MobiDB-lite"/>
    </source>
</evidence>
<keyword evidence="2" id="KW-0472">Membrane</keyword>
<evidence type="ECO:0000313" key="4">
    <source>
        <dbReference type="Proteomes" id="UP001152795"/>
    </source>
</evidence>
<reference evidence="3" key="1">
    <citation type="submission" date="2020-04" db="EMBL/GenBank/DDBJ databases">
        <authorList>
            <person name="Alioto T."/>
            <person name="Alioto T."/>
            <person name="Gomez Garrido J."/>
        </authorList>
    </citation>
    <scope>NUCLEOTIDE SEQUENCE</scope>
    <source>
        <strain evidence="3">A484AB</strain>
    </source>
</reference>
<proteinExistence type="predicted"/>
<sequence>MSEEHPSTTTVPVTNPVKTHVKDPKKVEAGRRLPKISQEAQARKRAQLEAIKEEQNVFDIENKCEGSGGDTAITLERVGMVVGITVGLGSLYIMWCNRREKSEKMEESKSAEKSQGDPDLFDRD</sequence>